<feature type="transmembrane region" description="Helical" evidence="9">
    <location>
        <begin position="509"/>
        <end position="526"/>
    </location>
</feature>
<dbReference type="GO" id="GO:0006865">
    <property type="term" value="P:amino acid transport"/>
    <property type="evidence" value="ECO:0007669"/>
    <property type="project" value="TreeGrafter"/>
</dbReference>
<evidence type="ECO:0000256" key="1">
    <source>
        <dbReference type="ARBA" id="ARBA00004141"/>
    </source>
</evidence>
<feature type="region of interest" description="Disordered" evidence="8">
    <location>
        <begin position="638"/>
        <end position="683"/>
    </location>
</feature>
<evidence type="ECO:0000256" key="7">
    <source>
        <dbReference type="RuleBase" id="RU003732"/>
    </source>
</evidence>
<dbReference type="InterPro" id="IPR000175">
    <property type="entry name" value="Na/ntran_symport"/>
</dbReference>
<reference evidence="10" key="1">
    <citation type="submission" date="2018-07" db="EMBL/GenBank/DDBJ databases">
        <title>Comparative genomics of catfishes provides insights into carnivory and benthic adaptation.</title>
        <authorList>
            <person name="Zhang Y."/>
            <person name="Wang D."/>
            <person name="Peng Z."/>
            <person name="Zheng S."/>
            <person name="Shao F."/>
            <person name="Tao W."/>
        </authorList>
    </citation>
    <scope>NUCLEOTIDE SEQUENCE</scope>
    <source>
        <strain evidence="10">Chongqing</strain>
    </source>
</reference>
<feature type="transmembrane region" description="Helical" evidence="9">
    <location>
        <begin position="121"/>
        <end position="149"/>
    </location>
</feature>
<feature type="binding site" evidence="6">
    <location>
        <position position="62"/>
    </location>
    <ligand>
        <name>Na(+)</name>
        <dbReference type="ChEBI" id="CHEBI:29101"/>
        <label>1</label>
    </ligand>
</feature>
<feature type="region of interest" description="Disordered" evidence="8">
    <location>
        <begin position="1"/>
        <end position="22"/>
    </location>
</feature>
<dbReference type="AlphaFoldDB" id="A0AAD5AQX9"/>
<feature type="transmembrane region" description="Helical" evidence="9">
    <location>
        <begin position="79"/>
        <end position="100"/>
    </location>
</feature>
<name>A0AAD5AQX9_SILAS</name>
<keyword evidence="5 9" id="KW-0472">Membrane</keyword>
<feature type="binding site" evidence="6">
    <location>
        <position position="55"/>
    </location>
    <ligand>
        <name>Na(+)</name>
        <dbReference type="ChEBI" id="CHEBI:29101"/>
        <label>1</label>
    </ligand>
</feature>
<dbReference type="PRINTS" id="PR00176">
    <property type="entry name" value="NANEUSMPORT"/>
</dbReference>
<keyword evidence="4 9" id="KW-1133">Transmembrane helix</keyword>
<feature type="binding site" evidence="6">
    <location>
        <position position="316"/>
    </location>
    <ligand>
        <name>Na(+)</name>
        <dbReference type="ChEBI" id="CHEBI:29101"/>
        <label>1</label>
    </ligand>
</feature>
<feature type="transmembrane region" description="Helical" evidence="9">
    <location>
        <begin position="593"/>
        <end position="614"/>
    </location>
</feature>
<keyword evidence="6" id="KW-0479">Metal-binding</keyword>
<dbReference type="PROSITE" id="PS00610">
    <property type="entry name" value="NA_NEUROTRAN_SYMP_1"/>
    <property type="match status" value="1"/>
</dbReference>
<proteinExistence type="inferred from homology"/>
<dbReference type="GO" id="GO:0015293">
    <property type="term" value="F:symporter activity"/>
    <property type="evidence" value="ECO:0007669"/>
    <property type="project" value="UniProtKB-KW"/>
</dbReference>
<feature type="binding site" evidence="6">
    <location>
        <position position="443"/>
    </location>
    <ligand>
        <name>Na(+)</name>
        <dbReference type="ChEBI" id="CHEBI:29101"/>
        <label>1</label>
    </ligand>
</feature>
<keyword evidence="2 7" id="KW-0813">Transport</keyword>
<evidence type="ECO:0000256" key="2">
    <source>
        <dbReference type="ARBA" id="ARBA00022448"/>
    </source>
</evidence>
<dbReference type="GO" id="GO:0046872">
    <property type="term" value="F:metal ion binding"/>
    <property type="evidence" value="ECO:0007669"/>
    <property type="project" value="UniProtKB-KW"/>
</dbReference>
<evidence type="ECO:0000256" key="4">
    <source>
        <dbReference type="ARBA" id="ARBA00022989"/>
    </source>
</evidence>
<dbReference type="InterPro" id="IPR037272">
    <property type="entry name" value="SNS_sf"/>
</dbReference>
<comment type="similarity">
    <text evidence="7">Belongs to the sodium:neurotransmitter symporter (SNF) (TC 2.A.22) family.</text>
</comment>
<sequence>MLLSNRKMSSEKPPLPENGVEAGQEAGSMAVSEAPVDSVRDGWDSKVEYFLAQVGFSVGLGNVWRFPYLCHQNGGGAFLLLYVVLMVVVGVPLFFLELAVGQSIRQGSIGVWRHISPKLVGIGYSSCVVCSFVALYYNVIIGWSIFYFFKSFQNPLPWAACPKEGNTTVPECAGSSPTSYFWFRKALDITDTINETGDFNLIITGCLALAWTIVCLAMFKGIKSSGKVMYFSSVFPYVVLLCFLIRGLTLDGAAEGLKYMFSPKLEIFADVQVWRQAFTQVFFALGLGFGSIIAYSSYNQRNNNCHRDSITVSTINFLTSVLASLVVFSVLGFRAKTLSKACISENLKLLSEVALSPVSSSPLLINITEVELISVETYKHWYEVEGHQLNLAGYNISNCSLEDAMNKGVEGTGLAFIAFTEAMTLFPGSPFWSALFFLMLLNLGLSTMFGTMEGILTPLSDTFSSLRKHKLIFTVCSCVLAFLVGLLFTQRCGNYFVAMFDDYSATLPLIIVVVFQTISVAWVYGADRFLKDITQMLGRPVCVVYKYLWKYVCLLAMLTLLTASLLNMCLKRPQYTAWNRNTASEVHLPYPDWALAVLSSLIIIAVLPVPLGYAHFMLRQRFSQSALDTEAGYAPCSTTDADSAPLSRPLNTDVDPTSSTLAEEGYRLLPQTGEEEGEESTGV</sequence>
<feature type="compositionally biased region" description="Acidic residues" evidence="8">
    <location>
        <begin position="673"/>
        <end position="683"/>
    </location>
</feature>
<keyword evidence="7" id="KW-0769">Symport</keyword>
<evidence type="ECO:0000256" key="5">
    <source>
        <dbReference type="ARBA" id="ARBA00023136"/>
    </source>
</evidence>
<evidence type="ECO:0000313" key="10">
    <source>
        <dbReference type="EMBL" id="KAI5619897.1"/>
    </source>
</evidence>
<dbReference type="GO" id="GO:0035725">
    <property type="term" value="P:sodium ion transmembrane transport"/>
    <property type="evidence" value="ECO:0007669"/>
    <property type="project" value="TreeGrafter"/>
</dbReference>
<feature type="binding site" evidence="6">
    <location>
        <position position="58"/>
    </location>
    <ligand>
        <name>Na(+)</name>
        <dbReference type="ChEBI" id="CHEBI:29101"/>
        <label>1</label>
    </ligand>
</feature>
<comment type="caution">
    <text evidence="10">The sequence shown here is derived from an EMBL/GenBank/DDBJ whole genome shotgun (WGS) entry which is preliminary data.</text>
</comment>
<accession>A0AAD5AQX9</accession>
<protein>
    <recommendedName>
        <fullName evidence="7">Transporter</fullName>
    </recommendedName>
</protein>
<dbReference type="Pfam" id="PF00209">
    <property type="entry name" value="SNF"/>
    <property type="match status" value="1"/>
</dbReference>
<evidence type="ECO:0000256" key="3">
    <source>
        <dbReference type="ARBA" id="ARBA00022692"/>
    </source>
</evidence>
<gene>
    <name evidence="10" type="ORF">C0J50_20547</name>
</gene>
<keyword evidence="3 7" id="KW-0812">Transmembrane</keyword>
<comment type="subcellular location">
    <subcellularLocation>
        <location evidence="1">Membrane</location>
        <topology evidence="1">Multi-pass membrane protein</topology>
    </subcellularLocation>
</comment>
<dbReference type="PANTHER" id="PTHR11616">
    <property type="entry name" value="SODIUM/CHLORIDE DEPENDENT TRANSPORTER"/>
    <property type="match status" value="1"/>
</dbReference>
<evidence type="ECO:0000256" key="6">
    <source>
        <dbReference type="PIRSR" id="PIRSR600175-1"/>
    </source>
</evidence>
<dbReference type="PROSITE" id="PS50267">
    <property type="entry name" value="NA_NEUROTRAN_SYMP_3"/>
    <property type="match status" value="1"/>
</dbReference>
<feature type="transmembrane region" description="Helical" evidence="9">
    <location>
        <begin position="471"/>
        <end position="489"/>
    </location>
</feature>
<dbReference type="GO" id="GO:0005886">
    <property type="term" value="C:plasma membrane"/>
    <property type="evidence" value="ECO:0007669"/>
    <property type="project" value="TreeGrafter"/>
</dbReference>
<dbReference type="Proteomes" id="UP001205998">
    <property type="component" value="Unassembled WGS sequence"/>
</dbReference>
<evidence type="ECO:0000313" key="11">
    <source>
        <dbReference type="Proteomes" id="UP001205998"/>
    </source>
</evidence>
<organism evidence="10 11">
    <name type="scientific">Silurus asotus</name>
    <name type="common">Amur catfish</name>
    <name type="synonym">Parasilurus asotus</name>
    <dbReference type="NCBI Taxonomy" id="30991"/>
    <lineage>
        <taxon>Eukaryota</taxon>
        <taxon>Metazoa</taxon>
        <taxon>Chordata</taxon>
        <taxon>Craniata</taxon>
        <taxon>Vertebrata</taxon>
        <taxon>Euteleostomi</taxon>
        <taxon>Actinopterygii</taxon>
        <taxon>Neopterygii</taxon>
        <taxon>Teleostei</taxon>
        <taxon>Ostariophysi</taxon>
        <taxon>Siluriformes</taxon>
        <taxon>Siluridae</taxon>
        <taxon>Silurus</taxon>
    </lineage>
</organism>
<feature type="transmembrane region" description="Helical" evidence="9">
    <location>
        <begin position="199"/>
        <end position="219"/>
    </location>
</feature>
<feature type="transmembrane region" description="Helical" evidence="9">
    <location>
        <begin position="49"/>
        <end position="67"/>
    </location>
</feature>
<dbReference type="EMBL" id="MU551658">
    <property type="protein sequence ID" value="KAI5619897.1"/>
    <property type="molecule type" value="Genomic_DNA"/>
</dbReference>
<evidence type="ECO:0000256" key="9">
    <source>
        <dbReference type="SAM" id="Phobius"/>
    </source>
</evidence>
<feature type="transmembrane region" description="Helical" evidence="9">
    <location>
        <begin position="431"/>
        <end position="450"/>
    </location>
</feature>
<feature type="transmembrane region" description="Helical" evidence="9">
    <location>
        <begin position="547"/>
        <end position="566"/>
    </location>
</feature>
<dbReference type="PROSITE" id="PS00754">
    <property type="entry name" value="NA_NEUROTRAN_SYMP_2"/>
    <property type="match status" value="1"/>
</dbReference>
<evidence type="ECO:0000256" key="8">
    <source>
        <dbReference type="SAM" id="MobiDB-lite"/>
    </source>
</evidence>
<feature type="transmembrane region" description="Helical" evidence="9">
    <location>
        <begin position="310"/>
        <end position="331"/>
    </location>
</feature>
<feature type="transmembrane region" description="Helical" evidence="9">
    <location>
        <begin position="277"/>
        <end position="298"/>
    </location>
</feature>
<dbReference type="SUPFAM" id="SSF161070">
    <property type="entry name" value="SNF-like"/>
    <property type="match status" value="1"/>
</dbReference>
<keyword evidence="11" id="KW-1185">Reference proteome</keyword>
<feature type="transmembrane region" description="Helical" evidence="9">
    <location>
        <begin position="228"/>
        <end position="248"/>
    </location>
</feature>
<keyword evidence="6" id="KW-0915">Sodium</keyword>
<dbReference type="PANTHER" id="PTHR11616:SF233">
    <property type="entry name" value="TRANSPORTER"/>
    <property type="match status" value="1"/>
</dbReference>
<dbReference type="NCBIfam" id="NF037979">
    <property type="entry name" value="Na_transp"/>
    <property type="match status" value="1"/>
</dbReference>